<dbReference type="Proteomes" id="UP000255528">
    <property type="component" value="Unassembled WGS sequence"/>
</dbReference>
<gene>
    <name evidence="2" type="ORF">NCTC12119_05000</name>
</gene>
<reference evidence="2 3" key="1">
    <citation type="submission" date="2018-06" db="EMBL/GenBank/DDBJ databases">
        <authorList>
            <consortium name="Pathogen Informatics"/>
            <person name="Doyle S."/>
        </authorList>
    </citation>
    <scope>NUCLEOTIDE SEQUENCE [LARGE SCALE GENOMIC DNA]</scope>
    <source>
        <strain evidence="2 3">NCTC12119</strain>
    </source>
</reference>
<name>A0A381KNM0_9ENTR</name>
<dbReference type="InterPro" id="IPR038706">
    <property type="entry name" value="Type_VI_SciN-like_sf"/>
</dbReference>
<dbReference type="Pfam" id="PF12790">
    <property type="entry name" value="T6SS-SciN"/>
    <property type="match status" value="1"/>
</dbReference>
<accession>A0A381KNM0</accession>
<organism evidence="2 3">
    <name type="scientific">Buttiauxella agrestis</name>
    <dbReference type="NCBI Taxonomy" id="82977"/>
    <lineage>
        <taxon>Bacteria</taxon>
        <taxon>Pseudomonadati</taxon>
        <taxon>Pseudomonadota</taxon>
        <taxon>Gammaproteobacteria</taxon>
        <taxon>Enterobacterales</taxon>
        <taxon>Enterobacteriaceae</taxon>
        <taxon>Buttiauxella</taxon>
    </lineage>
</organism>
<evidence type="ECO:0000313" key="3">
    <source>
        <dbReference type="Proteomes" id="UP000255528"/>
    </source>
</evidence>
<dbReference type="InterPro" id="IPR017734">
    <property type="entry name" value="T6SS_SciN"/>
</dbReference>
<keyword evidence="1" id="KW-0732">Signal</keyword>
<feature type="signal peptide" evidence="1">
    <location>
        <begin position="1"/>
        <end position="21"/>
    </location>
</feature>
<dbReference type="Gene3D" id="2.60.40.4150">
    <property type="entry name" value="Type VI secretion system, lipoprotein SciN"/>
    <property type="match status" value="1"/>
</dbReference>
<proteinExistence type="predicted"/>
<evidence type="ECO:0000313" key="2">
    <source>
        <dbReference type="EMBL" id="SUY92970.1"/>
    </source>
</evidence>
<dbReference type="RefSeq" id="WP_115632173.1">
    <property type="nucleotide sequence ID" value="NZ_UIGI01000002.1"/>
</dbReference>
<protein>
    <submittedName>
        <fullName evidence="2">Uncharacterized protein conserved in bacteria</fullName>
    </submittedName>
</protein>
<dbReference type="EMBL" id="UIGI01000002">
    <property type="protein sequence ID" value="SUY92970.1"/>
    <property type="molecule type" value="Genomic_DNA"/>
</dbReference>
<feature type="chain" id="PRO_5016641015" evidence="1">
    <location>
        <begin position="22"/>
        <end position="226"/>
    </location>
</feature>
<dbReference type="AlphaFoldDB" id="A0A381KNM0"/>
<evidence type="ECO:0000256" key="1">
    <source>
        <dbReference type="SAM" id="SignalP"/>
    </source>
</evidence>
<dbReference type="PROSITE" id="PS51257">
    <property type="entry name" value="PROKAR_LIPOPROTEIN"/>
    <property type="match status" value="1"/>
</dbReference>
<sequence length="226" mass="24233">MKGIKISSLLFAMSMTLGGCSSDTPSQQQAIDQVASPFSQGAITLNLTAEPGLNAWNEIANSCTVLIIQAQNASTLNKLMSSPVQLKSLFSGAGTEDGILKVDRYPAMPGQQTTLHIDRSENTRQIAIVAGYYPFPQKQHMAQIAIPVVTRSEGWIGKEWFAELAPLTLDITLGSQSITQIKGAQLEPVVMVQTELAASPEKSAAPQTDLSLSSIKQNISSMVKEK</sequence>